<name>A0AAV4QSK8_CAEEX</name>
<dbReference type="Gene3D" id="3.60.10.10">
    <property type="entry name" value="Endonuclease/exonuclease/phosphatase"/>
    <property type="match status" value="1"/>
</dbReference>
<feature type="domain" description="Endonuclease/exonuclease/phosphatase" evidence="1">
    <location>
        <begin position="152"/>
        <end position="262"/>
    </location>
</feature>
<dbReference type="AlphaFoldDB" id="A0AAV4QSK8"/>
<keyword evidence="2" id="KW-0808">Transferase</keyword>
<evidence type="ECO:0000313" key="2">
    <source>
        <dbReference type="EMBL" id="GIY11117.1"/>
    </source>
</evidence>
<dbReference type="InterPro" id="IPR005135">
    <property type="entry name" value="Endo/exonuclease/phosphatase"/>
</dbReference>
<protein>
    <submittedName>
        <fullName evidence="2">RNA-directed DNA polymerase from mobile element jockey</fullName>
    </submittedName>
</protein>
<dbReference type="SUPFAM" id="SSF56219">
    <property type="entry name" value="DNase I-like"/>
    <property type="match status" value="1"/>
</dbReference>
<keyword evidence="2" id="KW-0548">Nucleotidyltransferase</keyword>
<proteinExistence type="predicted"/>
<sequence length="416" mass="47206">MDQLHLNVRNTASAVALDKQGRERDLGTGFRSKKLQSPPKCRKIRKLRILQCNINGLCTPSSKVKLDKILELASRHQVSIIALQETKLNTRHRLRVKVYNIVRQDRSSNGGGGFMFLIRDVYFHRIYRINSPRKSLESQEITVLSREHKNNINIFNLYHPPNNQKLDLDALEGLFINATVLLGDLNAKHTAWGRALANNRGQDLENLSNDKAFLFLNNGTHTYHSHSYNTTDALDLTISSPDLFPYCSWKVVDYVGSDHYPILIELDYGRLAKKLDKIQPQVENTNSIIGINGTPTVNDKEAADAYGNYYSEESKLALGRENKKTGRATRKLIRSYRVPASNELFNDPITSSELLYAIQQLDFKKSPGPDGIHGQFIVNHDHDHVQLKDSCIFLIYHGTWEDYLGNGKTAIVVPIQ</sequence>
<organism evidence="2 3">
    <name type="scientific">Caerostris extrusa</name>
    <name type="common">Bark spider</name>
    <name type="synonym">Caerostris bankana</name>
    <dbReference type="NCBI Taxonomy" id="172846"/>
    <lineage>
        <taxon>Eukaryota</taxon>
        <taxon>Metazoa</taxon>
        <taxon>Ecdysozoa</taxon>
        <taxon>Arthropoda</taxon>
        <taxon>Chelicerata</taxon>
        <taxon>Arachnida</taxon>
        <taxon>Araneae</taxon>
        <taxon>Araneomorphae</taxon>
        <taxon>Entelegynae</taxon>
        <taxon>Araneoidea</taxon>
        <taxon>Araneidae</taxon>
        <taxon>Caerostris</taxon>
    </lineage>
</organism>
<keyword evidence="3" id="KW-1185">Reference proteome</keyword>
<dbReference type="GO" id="GO:0003964">
    <property type="term" value="F:RNA-directed DNA polymerase activity"/>
    <property type="evidence" value="ECO:0007669"/>
    <property type="project" value="UniProtKB-KW"/>
</dbReference>
<reference evidence="2 3" key="1">
    <citation type="submission" date="2021-06" db="EMBL/GenBank/DDBJ databases">
        <title>Caerostris extrusa draft genome.</title>
        <authorList>
            <person name="Kono N."/>
            <person name="Arakawa K."/>
        </authorList>
    </citation>
    <scope>NUCLEOTIDE SEQUENCE [LARGE SCALE GENOMIC DNA]</scope>
</reference>
<dbReference type="InterPro" id="IPR036691">
    <property type="entry name" value="Endo/exonu/phosph_ase_sf"/>
</dbReference>
<keyword evidence="2" id="KW-0695">RNA-directed DNA polymerase</keyword>
<dbReference type="PANTHER" id="PTHR33273:SF4">
    <property type="entry name" value="ENDONUCLEASE_EXONUCLEASE_PHOSPHATASE DOMAIN-CONTAINING PROTEIN"/>
    <property type="match status" value="1"/>
</dbReference>
<accession>A0AAV4QSK8</accession>
<dbReference type="Pfam" id="PF14529">
    <property type="entry name" value="Exo_endo_phos_2"/>
    <property type="match status" value="1"/>
</dbReference>
<dbReference type="EMBL" id="BPLR01006608">
    <property type="protein sequence ID" value="GIY11117.1"/>
    <property type="molecule type" value="Genomic_DNA"/>
</dbReference>
<dbReference type="Proteomes" id="UP001054945">
    <property type="component" value="Unassembled WGS sequence"/>
</dbReference>
<comment type="caution">
    <text evidence="2">The sequence shown here is derived from an EMBL/GenBank/DDBJ whole genome shotgun (WGS) entry which is preliminary data.</text>
</comment>
<evidence type="ECO:0000313" key="3">
    <source>
        <dbReference type="Proteomes" id="UP001054945"/>
    </source>
</evidence>
<evidence type="ECO:0000259" key="1">
    <source>
        <dbReference type="Pfam" id="PF14529"/>
    </source>
</evidence>
<dbReference type="PANTHER" id="PTHR33273">
    <property type="entry name" value="DOMAIN-CONTAINING PROTEIN, PUTATIVE-RELATED"/>
    <property type="match status" value="1"/>
</dbReference>
<gene>
    <name evidence="2" type="primary">jockeypol_57</name>
    <name evidence="2" type="ORF">CEXT_345551</name>
</gene>